<evidence type="ECO:0000313" key="4">
    <source>
        <dbReference type="Proteomes" id="UP000528555"/>
    </source>
</evidence>
<dbReference type="Proteomes" id="UP000701680">
    <property type="component" value="Unassembled WGS sequence"/>
</dbReference>
<accession>A0A850HP48</accession>
<name>A0A850HP48_9FIRM</name>
<reference evidence="3" key="2">
    <citation type="submission" date="2020-02" db="EMBL/GenBank/DDBJ databases">
        <authorList>
            <person name="Littmann E."/>
            <person name="Sorbara M."/>
        </authorList>
    </citation>
    <scope>NUCLEOTIDE SEQUENCE</scope>
    <source>
        <strain evidence="3">MSK.17.11</strain>
        <strain evidence="2">MSK.17.38</strain>
    </source>
</reference>
<evidence type="ECO:0000313" key="2">
    <source>
        <dbReference type="EMBL" id="NSK15418.1"/>
    </source>
</evidence>
<sequence length="464" mass="53697">MKILLITHYYKHKNAMASVRPIKLAKYFAQEGHEVTVLTSMQKDNWCKQEIVPKPTKDIREVYAPEHRGMRWLRKLYGVMQKRGKRKLQKIEKNNKEIDVTIATKTNEIETTKVHKGVLQKVKSYIVWLYYYACDRLENYFLYRGFVNEIKKQNLQGFDYVIATYPGAGVHNAGVWVKKTGRAKRFVADYRDPAYNPGGRSRKIEALHDKKVQDKAVYTADIIVCVSKGMAETLREQYKKQKIAPIFVVHNGFDLEDHITNETEVLERDKFNFVYTGALYNGRRTVQMLAEVLEEIIAEGIIAKDKLAIHYAGADYTELLTQLKPYGLQEIAVNHGYVTRSQSLAMQEQADVVLLLNWNQDNYTGVIPGKLYEYMAAKRTICALIMGNQSESETAKMIREGCLGCACEQAKENDQVDLKQYMTNMFLRFENGEHIKIDSDSIQQYEYRCLAQRYLNILAENKEI</sequence>
<dbReference type="Pfam" id="PF13439">
    <property type="entry name" value="Glyco_transf_4"/>
    <property type="match status" value="1"/>
</dbReference>
<dbReference type="InterPro" id="IPR028098">
    <property type="entry name" value="Glyco_trans_4-like_N"/>
</dbReference>
<evidence type="ECO:0000313" key="5">
    <source>
        <dbReference type="Proteomes" id="UP000701680"/>
    </source>
</evidence>
<dbReference type="SUPFAM" id="SSF53756">
    <property type="entry name" value="UDP-Glycosyltransferase/glycogen phosphorylase"/>
    <property type="match status" value="1"/>
</dbReference>
<dbReference type="EMBL" id="JAAIUO010000009">
    <property type="protein sequence ID" value="NSK15418.1"/>
    <property type="molecule type" value="Genomic_DNA"/>
</dbReference>
<evidence type="ECO:0000313" key="3">
    <source>
        <dbReference type="EMBL" id="NVH59179.1"/>
    </source>
</evidence>
<dbReference type="GO" id="GO:0016740">
    <property type="term" value="F:transferase activity"/>
    <property type="evidence" value="ECO:0007669"/>
    <property type="project" value="UniProtKB-KW"/>
</dbReference>
<dbReference type="Proteomes" id="UP000528555">
    <property type="component" value="Unassembled WGS sequence"/>
</dbReference>
<dbReference type="EMBL" id="JAAITX010000009">
    <property type="protein sequence ID" value="NVH59179.1"/>
    <property type="molecule type" value="Genomic_DNA"/>
</dbReference>
<feature type="domain" description="Glycosyltransferase subfamily 4-like N-terminal" evidence="1">
    <location>
        <begin position="99"/>
        <end position="256"/>
    </location>
</feature>
<dbReference type="RefSeq" id="WP_173815072.1">
    <property type="nucleotide sequence ID" value="NZ_JAAITX010000009.1"/>
</dbReference>
<comment type="caution">
    <text evidence="3">The sequence shown here is derived from an EMBL/GenBank/DDBJ whole genome shotgun (WGS) entry which is preliminary data.</text>
</comment>
<evidence type="ECO:0000259" key="1">
    <source>
        <dbReference type="Pfam" id="PF13439"/>
    </source>
</evidence>
<organism evidence="3 4">
    <name type="scientific">Dorea phocaeensis</name>
    <dbReference type="NCBI Taxonomy" id="2040291"/>
    <lineage>
        <taxon>Bacteria</taxon>
        <taxon>Bacillati</taxon>
        <taxon>Bacillota</taxon>
        <taxon>Clostridia</taxon>
        <taxon>Lachnospirales</taxon>
        <taxon>Lachnospiraceae</taxon>
        <taxon>Dorea</taxon>
    </lineage>
</organism>
<proteinExistence type="predicted"/>
<keyword evidence="3" id="KW-0808">Transferase</keyword>
<dbReference type="AlphaFoldDB" id="A0A850HP48"/>
<keyword evidence="4" id="KW-1185">Reference proteome</keyword>
<gene>
    <name evidence="3" type="ORF">G5A66_11160</name>
    <name evidence="2" type="ORF">G5A75_11240</name>
</gene>
<dbReference type="Gene3D" id="3.40.50.2000">
    <property type="entry name" value="Glycogen Phosphorylase B"/>
    <property type="match status" value="2"/>
</dbReference>
<protein>
    <submittedName>
        <fullName evidence="3">Glycosyltransferase family 4 protein</fullName>
    </submittedName>
</protein>
<reference evidence="4 5" key="1">
    <citation type="journal article" date="2020" name="Cell Host Microbe">
        <title>Functional and Genomic Variation between Human-Derived Isolates of Lachnospiraceae Reveals Inter- and Intra-Species Diversity.</title>
        <authorList>
            <person name="Sorbara M.T."/>
            <person name="Littmann E.R."/>
            <person name="Fontana E."/>
            <person name="Moody T.U."/>
            <person name="Kohout C.E."/>
            <person name="Gjonbalaj M."/>
            <person name="Eaton V."/>
            <person name="Seok R."/>
            <person name="Leiner I.M."/>
            <person name="Pamer E.G."/>
        </authorList>
    </citation>
    <scope>NUCLEOTIDE SEQUENCE [LARGE SCALE GENOMIC DNA]</scope>
    <source>
        <strain evidence="3 4">MSK.17.11</strain>
        <strain evidence="2 5">MSK.17.38</strain>
    </source>
</reference>